<name>A0ABV3ZEH5_9BACT</name>
<dbReference type="PANTHER" id="PTHR30543">
    <property type="entry name" value="CHROMATE REDUCTASE"/>
    <property type="match status" value="1"/>
</dbReference>
<dbReference type="SUPFAM" id="SSF52218">
    <property type="entry name" value="Flavoproteins"/>
    <property type="match status" value="1"/>
</dbReference>
<dbReference type="GO" id="GO:0016491">
    <property type="term" value="F:oxidoreductase activity"/>
    <property type="evidence" value="ECO:0007669"/>
    <property type="project" value="UniProtKB-KW"/>
</dbReference>
<dbReference type="InterPro" id="IPR050712">
    <property type="entry name" value="NAD(P)H-dep_reductase"/>
</dbReference>
<evidence type="ECO:0000313" key="2">
    <source>
        <dbReference type="EMBL" id="MEX6688284.1"/>
    </source>
</evidence>
<dbReference type="Gene3D" id="3.40.50.360">
    <property type="match status" value="1"/>
</dbReference>
<comment type="caution">
    <text evidence="2">The sequence shown here is derived from an EMBL/GenBank/DDBJ whole genome shotgun (WGS) entry which is preliminary data.</text>
</comment>
<dbReference type="EC" id="1.-.-.-" evidence="2"/>
<keyword evidence="3" id="KW-1185">Reference proteome</keyword>
<dbReference type="Pfam" id="PF03358">
    <property type="entry name" value="FMN_red"/>
    <property type="match status" value="1"/>
</dbReference>
<gene>
    <name evidence="2" type="ORF">QTN47_12295</name>
</gene>
<feature type="domain" description="NADPH-dependent FMN reductase-like" evidence="1">
    <location>
        <begin position="6"/>
        <end position="153"/>
    </location>
</feature>
<dbReference type="EMBL" id="JAULBC010000003">
    <property type="protein sequence ID" value="MEX6688284.1"/>
    <property type="molecule type" value="Genomic_DNA"/>
</dbReference>
<accession>A0ABV3ZEH5</accession>
<reference evidence="2 3" key="1">
    <citation type="submission" date="2023-07" db="EMBL/GenBank/DDBJ databases">
        <authorList>
            <person name="Lian W.-H."/>
        </authorList>
    </citation>
    <scope>NUCLEOTIDE SEQUENCE [LARGE SCALE GENOMIC DNA]</scope>
    <source>
        <strain evidence="2 3">SYSU DXS3180</strain>
    </source>
</reference>
<dbReference type="Proteomes" id="UP001560573">
    <property type="component" value="Unassembled WGS sequence"/>
</dbReference>
<proteinExistence type="predicted"/>
<sequence>MADILIAGISGSLRKDSYNTLLLHAVQKLLPDNVEMEILSVADLPLYNADLDVPSAKERPAAAAAFRDGLTRANGILFVSPEYNYSIPGGLKNAIDWASRGEDSPMIRKPVSVMGATPGMWGTVRMQLAFHAVFQYLNMIPVYKPEILVAQANKKFTDKGEFTDEVAKELIKKNLENLKALILKSAQTL</sequence>
<evidence type="ECO:0000313" key="3">
    <source>
        <dbReference type="Proteomes" id="UP001560573"/>
    </source>
</evidence>
<dbReference type="PANTHER" id="PTHR30543:SF21">
    <property type="entry name" value="NAD(P)H-DEPENDENT FMN REDUCTASE LOT6"/>
    <property type="match status" value="1"/>
</dbReference>
<protein>
    <submittedName>
        <fullName evidence="2">NAD(P)H-dependent oxidoreductase</fullName>
        <ecNumber evidence="2">1.-.-.-</ecNumber>
    </submittedName>
</protein>
<dbReference type="InterPro" id="IPR005025">
    <property type="entry name" value="FMN_Rdtase-like_dom"/>
</dbReference>
<evidence type="ECO:0000259" key="1">
    <source>
        <dbReference type="Pfam" id="PF03358"/>
    </source>
</evidence>
<dbReference type="RefSeq" id="WP_369329693.1">
    <property type="nucleotide sequence ID" value="NZ_JAULBC010000003.1"/>
</dbReference>
<dbReference type="InterPro" id="IPR029039">
    <property type="entry name" value="Flavoprotein-like_sf"/>
</dbReference>
<keyword evidence="2" id="KW-0560">Oxidoreductase</keyword>
<organism evidence="2 3">
    <name type="scientific">Danxiaibacter flavus</name>
    <dbReference type="NCBI Taxonomy" id="3049108"/>
    <lineage>
        <taxon>Bacteria</taxon>
        <taxon>Pseudomonadati</taxon>
        <taxon>Bacteroidota</taxon>
        <taxon>Chitinophagia</taxon>
        <taxon>Chitinophagales</taxon>
        <taxon>Chitinophagaceae</taxon>
        <taxon>Danxiaibacter</taxon>
    </lineage>
</organism>